<accession>A0ABR3JEK3</accession>
<name>A0ABR3JEK3_9AGAR</name>
<feature type="region of interest" description="Disordered" evidence="1">
    <location>
        <begin position="317"/>
        <end position="407"/>
    </location>
</feature>
<evidence type="ECO:0000256" key="2">
    <source>
        <dbReference type="SAM" id="SignalP"/>
    </source>
</evidence>
<feature type="signal peptide" evidence="2">
    <location>
        <begin position="1"/>
        <end position="22"/>
    </location>
</feature>
<evidence type="ECO:0000256" key="1">
    <source>
        <dbReference type="SAM" id="MobiDB-lite"/>
    </source>
</evidence>
<dbReference type="PRINTS" id="PR00421">
    <property type="entry name" value="THIOREDOXIN"/>
</dbReference>
<evidence type="ECO:0000313" key="5">
    <source>
        <dbReference type="Proteomes" id="UP001556367"/>
    </source>
</evidence>
<comment type="caution">
    <text evidence="4">The sequence shown here is derived from an EMBL/GenBank/DDBJ whole genome shotgun (WGS) entry which is preliminary data.</text>
</comment>
<dbReference type="PANTHER" id="PTHR45815:SF3">
    <property type="entry name" value="PROTEIN DISULFIDE-ISOMERASE A6"/>
    <property type="match status" value="1"/>
</dbReference>
<dbReference type="InterPro" id="IPR036249">
    <property type="entry name" value="Thioredoxin-like_sf"/>
</dbReference>
<feature type="chain" id="PRO_5046655934" description="Thioredoxin domain-containing protein" evidence="2">
    <location>
        <begin position="23"/>
        <end position="407"/>
    </location>
</feature>
<dbReference type="PANTHER" id="PTHR45815">
    <property type="entry name" value="PROTEIN DISULFIDE-ISOMERASE A6"/>
    <property type="match status" value="1"/>
</dbReference>
<feature type="compositionally biased region" description="Low complexity" evidence="1">
    <location>
        <begin position="340"/>
        <end position="359"/>
    </location>
</feature>
<keyword evidence="5" id="KW-1185">Reference proteome</keyword>
<dbReference type="Pfam" id="PF00085">
    <property type="entry name" value="Thioredoxin"/>
    <property type="match status" value="1"/>
</dbReference>
<dbReference type="InterPro" id="IPR013766">
    <property type="entry name" value="Thioredoxin_domain"/>
</dbReference>
<gene>
    <name evidence="4" type="ORF">HGRIS_005279</name>
</gene>
<evidence type="ECO:0000259" key="3">
    <source>
        <dbReference type="PROSITE" id="PS51352"/>
    </source>
</evidence>
<keyword evidence="2" id="KW-0732">Signal</keyword>
<proteinExistence type="predicted"/>
<feature type="domain" description="Thioredoxin" evidence="3">
    <location>
        <begin position="10"/>
        <end position="160"/>
    </location>
</feature>
<dbReference type="Proteomes" id="UP001556367">
    <property type="component" value="Unassembled WGS sequence"/>
</dbReference>
<dbReference type="EMBL" id="JASNQZ010000008">
    <property type="protein sequence ID" value="KAL0954139.1"/>
    <property type="molecule type" value="Genomic_DNA"/>
</dbReference>
<sequence length="407" mass="44621">MLSSTMQLVTLALALAPSLASAALFPKDSQVKMLDAKAFKKAMKVNQTSLVAFVAPWCGHCQRMAPEFSRAALGLYPLVPLYAIDCDDEKNKRLCAEQDVRGFPTVKLFPRGNSIPPMVYDSGERTASAFFYWASRRIPNTVTKLYHVEDIPGWVEKQEKKYRALLLTKDKKVPLLWKVLGNKYMNQIEFASHRDRKGKSSVKLGYEAGEKKQPKVLVYAPGSTKAFRYEGINKLDSLSKFFDSVLDGSVDISVVNEEAKKEEFEPTEEELEIERKQEAQRIALAHGGFADLIDFEEAIKNGGANFHDTHGFGGGMGDIPYKKKPSASGSAADAPETPKTPVVESTPAPATPAPTATPETQEEVKQVVLETTEPSPSPEAAKKGSESATTPSEPAPSTEAEHPKDEL</sequence>
<dbReference type="Gene3D" id="3.40.30.10">
    <property type="entry name" value="Glutaredoxin"/>
    <property type="match status" value="2"/>
</dbReference>
<dbReference type="PROSITE" id="PS51352">
    <property type="entry name" value="THIOREDOXIN_2"/>
    <property type="match status" value="1"/>
</dbReference>
<protein>
    <recommendedName>
        <fullName evidence="3">Thioredoxin domain-containing protein</fullName>
    </recommendedName>
</protein>
<reference evidence="5" key="1">
    <citation type="submission" date="2024-06" db="EMBL/GenBank/DDBJ databases">
        <title>Multi-omics analyses provide insights into the biosynthesis of the anticancer antibiotic pleurotin in Hohenbuehelia grisea.</title>
        <authorList>
            <person name="Weaver J.A."/>
            <person name="Alberti F."/>
        </authorList>
    </citation>
    <scope>NUCLEOTIDE SEQUENCE [LARGE SCALE GENOMIC DNA]</scope>
    <source>
        <strain evidence="5">T-177</strain>
    </source>
</reference>
<evidence type="ECO:0000313" key="4">
    <source>
        <dbReference type="EMBL" id="KAL0954139.1"/>
    </source>
</evidence>
<dbReference type="SUPFAM" id="SSF52833">
    <property type="entry name" value="Thioredoxin-like"/>
    <property type="match status" value="1"/>
</dbReference>
<organism evidence="4 5">
    <name type="scientific">Hohenbuehelia grisea</name>
    <dbReference type="NCBI Taxonomy" id="104357"/>
    <lineage>
        <taxon>Eukaryota</taxon>
        <taxon>Fungi</taxon>
        <taxon>Dikarya</taxon>
        <taxon>Basidiomycota</taxon>
        <taxon>Agaricomycotina</taxon>
        <taxon>Agaricomycetes</taxon>
        <taxon>Agaricomycetidae</taxon>
        <taxon>Agaricales</taxon>
        <taxon>Pleurotineae</taxon>
        <taxon>Pleurotaceae</taxon>
        <taxon>Hohenbuehelia</taxon>
    </lineage>
</organism>